<protein>
    <submittedName>
        <fullName evidence="2">Uncharacterized protein</fullName>
    </submittedName>
</protein>
<sequence>MHRPKTPVTYPPGPEPHPSQPGPKPGDDTPQEPRAPIPVGAVGAEGSGWSGVSHVVISWRTIRGRRASTSMPECFAPSWLPKSRSKLRDLSGEPSNSEHCPPSSVPPKTAQLRRLSVARCLLQDHNLSPWRTSLSLADQPDPAQKILFPVPGPENKAPETLLCFSCFSA</sequence>
<dbReference type="EMBL" id="JAHUTI010012092">
    <property type="protein sequence ID" value="MED6236492.1"/>
    <property type="molecule type" value="Genomic_DNA"/>
</dbReference>
<gene>
    <name evidence="2" type="ORF">ATANTOWER_010083</name>
</gene>
<feature type="non-terminal residue" evidence="2">
    <location>
        <position position="169"/>
    </location>
</feature>
<reference evidence="2 3" key="1">
    <citation type="submission" date="2021-07" db="EMBL/GenBank/DDBJ databases">
        <authorList>
            <person name="Palmer J.M."/>
        </authorList>
    </citation>
    <scope>NUCLEOTIDE SEQUENCE [LARGE SCALE GENOMIC DNA]</scope>
    <source>
        <strain evidence="2 3">AT_MEX2019</strain>
        <tissue evidence="2">Muscle</tissue>
    </source>
</reference>
<accession>A0ABU7AE97</accession>
<evidence type="ECO:0000313" key="2">
    <source>
        <dbReference type="EMBL" id="MED6236492.1"/>
    </source>
</evidence>
<feature type="compositionally biased region" description="Pro residues" evidence="1">
    <location>
        <begin position="9"/>
        <end position="24"/>
    </location>
</feature>
<evidence type="ECO:0000256" key="1">
    <source>
        <dbReference type="SAM" id="MobiDB-lite"/>
    </source>
</evidence>
<comment type="caution">
    <text evidence="2">The sequence shown here is derived from an EMBL/GenBank/DDBJ whole genome shotgun (WGS) entry which is preliminary data.</text>
</comment>
<keyword evidence="3" id="KW-1185">Reference proteome</keyword>
<dbReference type="Proteomes" id="UP001345963">
    <property type="component" value="Unassembled WGS sequence"/>
</dbReference>
<evidence type="ECO:0000313" key="3">
    <source>
        <dbReference type="Proteomes" id="UP001345963"/>
    </source>
</evidence>
<proteinExistence type="predicted"/>
<feature type="region of interest" description="Disordered" evidence="1">
    <location>
        <begin position="1"/>
        <end position="46"/>
    </location>
</feature>
<name>A0ABU7AE97_9TELE</name>
<feature type="region of interest" description="Disordered" evidence="1">
    <location>
        <begin position="85"/>
        <end position="108"/>
    </location>
</feature>
<organism evidence="2 3">
    <name type="scientific">Ataeniobius toweri</name>
    <dbReference type="NCBI Taxonomy" id="208326"/>
    <lineage>
        <taxon>Eukaryota</taxon>
        <taxon>Metazoa</taxon>
        <taxon>Chordata</taxon>
        <taxon>Craniata</taxon>
        <taxon>Vertebrata</taxon>
        <taxon>Euteleostomi</taxon>
        <taxon>Actinopterygii</taxon>
        <taxon>Neopterygii</taxon>
        <taxon>Teleostei</taxon>
        <taxon>Neoteleostei</taxon>
        <taxon>Acanthomorphata</taxon>
        <taxon>Ovalentaria</taxon>
        <taxon>Atherinomorphae</taxon>
        <taxon>Cyprinodontiformes</taxon>
        <taxon>Goodeidae</taxon>
        <taxon>Ataeniobius</taxon>
    </lineage>
</organism>